<dbReference type="RefSeq" id="WP_215916315.1">
    <property type="nucleotide sequence ID" value="NZ_JAHKNI010000002.1"/>
</dbReference>
<keyword evidence="4" id="KW-1185">Reference proteome</keyword>
<reference evidence="3 4" key="1">
    <citation type="submission" date="2021-06" db="EMBL/GenBank/DDBJ databases">
        <title>Actinomycetes sequencing.</title>
        <authorList>
            <person name="Shan Q."/>
        </authorList>
    </citation>
    <scope>NUCLEOTIDE SEQUENCE [LARGE SCALE GENOMIC DNA]</scope>
    <source>
        <strain evidence="3 4">NEAU-G5</strain>
    </source>
</reference>
<feature type="transmembrane region" description="Helical" evidence="2">
    <location>
        <begin position="12"/>
        <end position="31"/>
    </location>
</feature>
<accession>A0ABS6ATS7</accession>
<feature type="compositionally biased region" description="Low complexity" evidence="1">
    <location>
        <begin position="47"/>
        <end position="63"/>
    </location>
</feature>
<keyword evidence="2" id="KW-1133">Transmembrane helix</keyword>
<evidence type="ECO:0000256" key="2">
    <source>
        <dbReference type="SAM" id="Phobius"/>
    </source>
</evidence>
<evidence type="ECO:0000313" key="3">
    <source>
        <dbReference type="EMBL" id="MBU3061430.1"/>
    </source>
</evidence>
<keyword evidence="2" id="KW-0472">Membrane</keyword>
<keyword evidence="2" id="KW-0812">Transmembrane</keyword>
<name>A0ABS6ATS7_9NOCA</name>
<comment type="caution">
    <text evidence="3">The sequence shown here is derived from an EMBL/GenBank/DDBJ whole genome shotgun (WGS) entry which is preliminary data.</text>
</comment>
<gene>
    <name evidence="3" type="ORF">KO481_07825</name>
</gene>
<dbReference type="EMBL" id="JAHKNI010000002">
    <property type="protein sequence ID" value="MBU3061430.1"/>
    <property type="molecule type" value="Genomic_DNA"/>
</dbReference>
<dbReference type="Proteomes" id="UP000733379">
    <property type="component" value="Unassembled WGS sequence"/>
</dbReference>
<proteinExistence type="predicted"/>
<evidence type="ECO:0000256" key="1">
    <source>
        <dbReference type="SAM" id="MobiDB-lite"/>
    </source>
</evidence>
<evidence type="ECO:0000313" key="4">
    <source>
        <dbReference type="Proteomes" id="UP000733379"/>
    </source>
</evidence>
<organism evidence="3 4">
    <name type="scientific">Nocardia albiluteola</name>
    <dbReference type="NCBI Taxonomy" id="2842303"/>
    <lineage>
        <taxon>Bacteria</taxon>
        <taxon>Bacillati</taxon>
        <taxon>Actinomycetota</taxon>
        <taxon>Actinomycetes</taxon>
        <taxon>Mycobacteriales</taxon>
        <taxon>Nocardiaceae</taxon>
        <taxon>Nocardia</taxon>
    </lineage>
</organism>
<sequence length="246" mass="23434">MAVHRPTAASKWLLRTGSLLVIGAIPVSAGWSHAAVAVANTPAAPVAVSPHAPAAPRTPATRPMPGDALAPIDPTTLHLPDRAAPAAPVLPIQAPAGTLRIGSVVVPRPGIIDAPTGDQINTASANAEAGLAQGLDSVGFAQSRSDRIAADTLGGAATGAVVGSTLASPLAVTSAVVGAVAGLIAGVPFLPAGLVVVPVIGAAIGYGVIAAPAAAAGAAVGAAVGGAQGMLTPPTGPDTVPAPRAH</sequence>
<protein>
    <submittedName>
        <fullName evidence="3">Uncharacterized protein</fullName>
    </submittedName>
</protein>
<feature type="region of interest" description="Disordered" evidence="1">
    <location>
        <begin position="47"/>
        <end position="67"/>
    </location>
</feature>